<dbReference type="Proteomes" id="UP000014104">
    <property type="component" value="Unassembled WGS sequence"/>
</dbReference>
<accession>A0AAV3IZ68</accession>
<keyword evidence="3" id="KW-1185">Reference proteome</keyword>
<protein>
    <submittedName>
        <fullName evidence="2">Uncharacterized protein</fullName>
    </submittedName>
</protein>
<evidence type="ECO:0000313" key="3">
    <source>
        <dbReference type="Proteomes" id="UP000014104"/>
    </source>
</evidence>
<sequence length="65" mass="7457">MYRIYHDGVAAIIVDETNHCFCYTSLSKAQQVAKGIEVTISCRPALNQREEFLLELGYKKENFIS</sequence>
<evidence type="ECO:0000313" key="1">
    <source>
        <dbReference type="EMBL" id="EOT42109.1"/>
    </source>
</evidence>
<dbReference type="AlphaFoldDB" id="A0AAV3IZ68"/>
<organism evidence="2 4">
    <name type="scientific">Enterococcus avium ATCC 14025</name>
    <dbReference type="NCBI Taxonomy" id="1140002"/>
    <lineage>
        <taxon>Bacteria</taxon>
        <taxon>Bacillati</taxon>
        <taxon>Bacillota</taxon>
        <taxon>Bacilli</taxon>
        <taxon>Lactobacillales</taxon>
        <taxon>Enterococcaceae</taxon>
        <taxon>Enterococcus</taxon>
    </lineage>
</organism>
<proteinExistence type="predicted"/>
<reference evidence="2 4" key="2">
    <citation type="submission" date="2013-03" db="EMBL/GenBank/DDBJ databases">
        <title>The Genome Sequence of Enterococcus avium ATCC_14025 (PacBio/Illumina hybrid assembly).</title>
        <authorList>
            <consortium name="The Broad Institute Genomics Platform"/>
            <consortium name="The Broad Institute Genome Sequencing Center for Infectious Disease"/>
            <person name="Earl A."/>
            <person name="Russ C."/>
            <person name="Gilmore M."/>
            <person name="Surin D."/>
            <person name="Walker B."/>
            <person name="Young S."/>
            <person name="Zeng Q."/>
            <person name="Gargeya S."/>
            <person name="Fitzgerald M."/>
            <person name="Haas B."/>
            <person name="Abouelleil A."/>
            <person name="Allen A.W."/>
            <person name="Alvarado L."/>
            <person name="Arachchi H.M."/>
            <person name="Berlin A.M."/>
            <person name="Chapman S.B."/>
            <person name="Gainer-Dewar J."/>
            <person name="Goldberg J."/>
            <person name="Griggs A."/>
            <person name="Gujja S."/>
            <person name="Hansen M."/>
            <person name="Howarth C."/>
            <person name="Imamovic A."/>
            <person name="Ireland A."/>
            <person name="Larimer J."/>
            <person name="McCowan C."/>
            <person name="Murphy C."/>
            <person name="Pearson M."/>
            <person name="Poon T.W."/>
            <person name="Priest M."/>
            <person name="Roberts A."/>
            <person name="Saif S."/>
            <person name="Shea T."/>
            <person name="Sisk P."/>
            <person name="Sykes S."/>
            <person name="Wortman J."/>
            <person name="Nusbaum C."/>
            <person name="Birren B."/>
        </authorList>
    </citation>
    <scope>NUCLEOTIDE SEQUENCE [LARGE SCALE GENOMIC DNA]</scope>
    <source>
        <strain evidence="2 4">ATCC 14025</strain>
    </source>
</reference>
<evidence type="ECO:0000313" key="2">
    <source>
        <dbReference type="EMBL" id="EOU20452.1"/>
    </source>
</evidence>
<reference evidence="1 3" key="1">
    <citation type="submission" date="2013-03" db="EMBL/GenBank/DDBJ databases">
        <title>The Genome Sequence of Enterococcus avium ATCC_14025 (Illumina only assembly).</title>
        <authorList>
            <consortium name="The Broad Institute Genomics Platform"/>
            <consortium name="The Broad Institute Genome Sequencing Center for Infectious Disease"/>
            <person name="Earl A."/>
            <person name="Russ C."/>
            <person name="Gilmore M."/>
            <person name="Surin D."/>
            <person name="Walker B."/>
            <person name="Young S."/>
            <person name="Zeng Q."/>
            <person name="Gargeya S."/>
            <person name="Fitzgerald M."/>
            <person name="Haas B."/>
            <person name="Abouelleil A."/>
            <person name="Allen A.W."/>
            <person name="Alvarado L."/>
            <person name="Arachchi H.M."/>
            <person name="Berlin A.M."/>
            <person name="Chapman S.B."/>
            <person name="Gainer-Dewar J."/>
            <person name="Goldberg J."/>
            <person name="Griggs A."/>
            <person name="Gujja S."/>
            <person name="Hansen M."/>
            <person name="Howarth C."/>
            <person name="Imamovic A."/>
            <person name="Ireland A."/>
            <person name="Larimer J."/>
            <person name="McCowan C."/>
            <person name="Murphy C."/>
            <person name="Pearson M."/>
            <person name="Poon T.W."/>
            <person name="Priest M."/>
            <person name="Roberts A."/>
            <person name="Saif S."/>
            <person name="Shea T."/>
            <person name="Sisk P."/>
            <person name="Sykes S."/>
            <person name="Wortman J."/>
            <person name="Nusbaum C."/>
            <person name="Birren B."/>
        </authorList>
    </citation>
    <scope>NUCLEOTIDE SEQUENCE [LARGE SCALE GENOMIC DNA]</scope>
    <source>
        <strain evidence="1 3">ATCC 14025</strain>
    </source>
</reference>
<dbReference type="EMBL" id="AHYV01000032">
    <property type="protein sequence ID" value="EOT42109.1"/>
    <property type="molecule type" value="Genomic_DNA"/>
</dbReference>
<evidence type="ECO:0000313" key="4">
    <source>
        <dbReference type="Proteomes" id="UP000014107"/>
    </source>
</evidence>
<gene>
    <name evidence="2" type="ORF">I570_02899</name>
    <name evidence="1" type="ORF">OMU_03032</name>
</gene>
<comment type="caution">
    <text evidence="2">The sequence shown here is derived from an EMBL/GenBank/DDBJ whole genome shotgun (WGS) entry which is preliminary data.</text>
</comment>
<dbReference type="RefSeq" id="WP_016180843.1">
    <property type="nucleotide sequence ID" value="NZ_KE136365.1"/>
</dbReference>
<dbReference type="EMBL" id="ASWL01000004">
    <property type="protein sequence ID" value="EOU20452.1"/>
    <property type="molecule type" value="Genomic_DNA"/>
</dbReference>
<name>A0AAV3IZ68_ENTAV</name>
<dbReference type="Proteomes" id="UP000014107">
    <property type="component" value="Unassembled WGS sequence"/>
</dbReference>